<dbReference type="GO" id="GO:0009271">
    <property type="term" value="P:phage shock"/>
    <property type="evidence" value="ECO:0007669"/>
    <property type="project" value="TreeGrafter"/>
</dbReference>
<dbReference type="PANTHER" id="PTHR31088">
    <property type="entry name" value="MEMBRANE-ASSOCIATED PROTEIN VIPP1, CHLOROPLASTIC"/>
    <property type="match status" value="1"/>
</dbReference>
<dbReference type="Proteomes" id="UP000005632">
    <property type="component" value="Chromosome"/>
</dbReference>
<evidence type="ECO:0000313" key="5">
    <source>
        <dbReference type="EMBL" id="AEV29840.1"/>
    </source>
</evidence>
<dbReference type="Pfam" id="PF04012">
    <property type="entry name" value="PspA_IM30"/>
    <property type="match status" value="1"/>
</dbReference>
<keyword evidence="6" id="KW-1185">Reference proteome</keyword>
<gene>
    <name evidence="4" type="ordered locus">SpiGrapes_2047</name>
    <name evidence="5" type="ordered locus">SpiGrapes_2053</name>
</gene>
<evidence type="ECO:0000313" key="4">
    <source>
        <dbReference type="EMBL" id="AEV29834.1"/>
    </source>
</evidence>
<accession>G8QQZ2</accession>
<evidence type="ECO:0000256" key="2">
    <source>
        <dbReference type="SAM" id="Coils"/>
    </source>
</evidence>
<name>G8QQZ2_SPHPG</name>
<feature type="compositionally biased region" description="Basic and acidic residues" evidence="3">
    <location>
        <begin position="191"/>
        <end position="201"/>
    </location>
</feature>
<dbReference type="EMBL" id="CP003155">
    <property type="protein sequence ID" value="AEV29840.1"/>
    <property type="molecule type" value="Genomic_DNA"/>
</dbReference>
<dbReference type="STRING" id="158190.SpiGrapes_2047"/>
<dbReference type="KEGG" id="sgp:SpiGrapes_2053"/>
<dbReference type="PANTHER" id="PTHR31088:SF6">
    <property type="entry name" value="PHAGE SHOCK PROTEIN A"/>
    <property type="match status" value="1"/>
</dbReference>
<evidence type="ECO:0000256" key="3">
    <source>
        <dbReference type="SAM" id="MobiDB-lite"/>
    </source>
</evidence>
<dbReference type="KEGG" id="sgp:SpiGrapes_2047"/>
<sequence>MQMFKRIADIFNSNVNSALDRIEDPAKMISYMIAELQDTLTKARTSKAARLAEKTSLERERGELLKSVARWEDRAKLAIANGREDLAREALVEKKQATERVRSIEAQLENLGSILSSQDAQLSQIADKLKEVKDKQQILVQRARSAKEKKKVADTLRSSDSSELAGKFNELESKIERMEADAQMAGYHRASPTDEFGKMESDSAIESELAQLKASMKENL</sequence>
<feature type="region of interest" description="Disordered" evidence="3">
    <location>
        <begin position="183"/>
        <end position="220"/>
    </location>
</feature>
<comment type="similarity">
    <text evidence="1">Belongs to the PspA/Vipp/IM30 family.</text>
</comment>
<protein>
    <submittedName>
        <fullName evidence="5">Phage shock protein A (IM30), suppresses sigma54-dependent transcription</fullName>
    </submittedName>
</protein>
<proteinExistence type="inferred from homology"/>
<dbReference type="EMBL" id="CP003155">
    <property type="protein sequence ID" value="AEV29834.1"/>
    <property type="molecule type" value="Genomic_DNA"/>
</dbReference>
<evidence type="ECO:0000313" key="6">
    <source>
        <dbReference type="Proteomes" id="UP000005632"/>
    </source>
</evidence>
<dbReference type="OrthoDB" id="9779630at2"/>
<feature type="coiled-coil region" evidence="2">
    <location>
        <begin position="54"/>
        <end position="181"/>
    </location>
</feature>
<evidence type="ECO:0000256" key="1">
    <source>
        <dbReference type="ARBA" id="ARBA00043985"/>
    </source>
</evidence>
<dbReference type="GO" id="GO:0005829">
    <property type="term" value="C:cytosol"/>
    <property type="evidence" value="ECO:0007669"/>
    <property type="project" value="TreeGrafter"/>
</dbReference>
<dbReference type="HOGENOM" id="CLU_056466_3_3_12"/>
<dbReference type="AlphaFoldDB" id="G8QQZ2"/>
<reference evidence="5 6" key="1">
    <citation type="submission" date="2011-11" db="EMBL/GenBank/DDBJ databases">
        <title>Complete sequence of Spirochaeta sp. grapes.</title>
        <authorList>
            <consortium name="US DOE Joint Genome Institute"/>
            <person name="Lucas S."/>
            <person name="Han J."/>
            <person name="Lapidus A."/>
            <person name="Cheng J.-F."/>
            <person name="Goodwin L."/>
            <person name="Pitluck S."/>
            <person name="Peters L."/>
            <person name="Ovchinnikova G."/>
            <person name="Munk A.C."/>
            <person name="Detter J.C."/>
            <person name="Han C."/>
            <person name="Tapia R."/>
            <person name="Land M."/>
            <person name="Hauser L."/>
            <person name="Kyrpides N."/>
            <person name="Ivanova N."/>
            <person name="Pagani I."/>
            <person name="Ritalahtilisa K."/>
            <person name="Loeffler F."/>
            <person name="Woyke T."/>
        </authorList>
    </citation>
    <scope>NUCLEOTIDE SEQUENCE [LARGE SCALE GENOMIC DNA]</scope>
    <source>
        <strain evidence="6">ATCC BAA-1885 / DSM 22778 / Grapes</strain>
        <strain evidence="5">Grapes</strain>
    </source>
</reference>
<dbReference type="InterPro" id="IPR007157">
    <property type="entry name" value="PspA_VIPP1"/>
</dbReference>
<keyword evidence="2" id="KW-0175">Coiled coil</keyword>
<dbReference type="eggNOG" id="COG1842">
    <property type="taxonomic scope" value="Bacteria"/>
</dbReference>
<organism evidence="5 6">
    <name type="scientific">Sphaerochaeta pleomorpha (strain ATCC BAA-1885 / DSM 22778 / Grapes)</name>
    <dbReference type="NCBI Taxonomy" id="158190"/>
    <lineage>
        <taxon>Bacteria</taxon>
        <taxon>Pseudomonadati</taxon>
        <taxon>Spirochaetota</taxon>
        <taxon>Spirochaetia</taxon>
        <taxon>Spirochaetales</taxon>
        <taxon>Sphaerochaetaceae</taxon>
        <taxon>Sphaerochaeta</taxon>
    </lineage>
</organism>